<dbReference type="PANTHER" id="PTHR33317">
    <property type="entry name" value="POLYNUCLEOTIDYL TRANSFERASE, RIBONUCLEASE H-LIKE SUPERFAMILY PROTEIN"/>
    <property type="match status" value="1"/>
</dbReference>
<accession>A0A806K240</accession>
<evidence type="ECO:0000256" key="3">
    <source>
        <dbReference type="ARBA" id="ARBA00022722"/>
    </source>
</evidence>
<dbReference type="InterPro" id="IPR005227">
    <property type="entry name" value="YqgF"/>
</dbReference>
<dbReference type="GO" id="GO:0004518">
    <property type="term" value="F:nuclease activity"/>
    <property type="evidence" value="ECO:0007669"/>
    <property type="project" value="UniProtKB-KW"/>
</dbReference>
<keyword evidence="3 5" id="KW-0540">Nuclease</keyword>
<evidence type="ECO:0000256" key="5">
    <source>
        <dbReference type="HAMAP-Rule" id="MF_00651"/>
    </source>
</evidence>
<dbReference type="EMBL" id="JQ844250">
    <property type="protein sequence ID" value="AGS53773.1"/>
    <property type="molecule type" value="Genomic_DNA"/>
</dbReference>
<evidence type="ECO:0000313" key="8">
    <source>
        <dbReference type="EMBL" id="AGS53773.1"/>
    </source>
</evidence>
<organism evidence="8">
    <name type="scientific">uncultured bacterium contig00176</name>
    <dbReference type="NCBI Taxonomy" id="1181598"/>
    <lineage>
        <taxon>Bacteria</taxon>
        <taxon>environmental samples</taxon>
    </lineage>
</organism>
<feature type="region of interest" description="Disordered" evidence="6">
    <location>
        <begin position="100"/>
        <end position="120"/>
    </location>
</feature>
<comment type="function">
    <text evidence="5">Could be a nuclease involved in processing of the 5'-end of pre-16S rRNA.</text>
</comment>
<dbReference type="NCBIfam" id="TIGR00250">
    <property type="entry name" value="RNAse_H_YqgF"/>
    <property type="match status" value="1"/>
</dbReference>
<reference evidence="8" key="1">
    <citation type="submission" date="2012-03" db="EMBL/GenBank/DDBJ databases">
        <title>Functional metagenomics reveals considerable lignocellulase gene clusters in the gut microbiome of a wood-feeding higher termite.</title>
        <authorList>
            <person name="Liu N."/>
        </authorList>
    </citation>
    <scope>NUCLEOTIDE SEQUENCE</scope>
</reference>
<dbReference type="GO" id="GO:0000967">
    <property type="term" value="P:rRNA 5'-end processing"/>
    <property type="evidence" value="ECO:0007669"/>
    <property type="project" value="UniProtKB-UniRule"/>
</dbReference>
<dbReference type="InterPro" id="IPR012337">
    <property type="entry name" value="RNaseH-like_sf"/>
</dbReference>
<evidence type="ECO:0000256" key="6">
    <source>
        <dbReference type="SAM" id="MobiDB-lite"/>
    </source>
</evidence>
<comment type="subcellular location">
    <subcellularLocation>
        <location evidence="5">Cytoplasm</location>
    </subcellularLocation>
</comment>
<dbReference type="HAMAP" id="MF_00651">
    <property type="entry name" value="Nuclease_YqgF"/>
    <property type="match status" value="1"/>
</dbReference>
<keyword evidence="1 5" id="KW-0963">Cytoplasm</keyword>
<proteinExistence type="inferred from homology"/>
<dbReference type="InterPro" id="IPR037027">
    <property type="entry name" value="YqgF/RNaseH-like_dom_sf"/>
</dbReference>
<protein>
    <recommendedName>
        <fullName evidence="5">Putative pre-16S rRNA nuclease</fullName>
        <ecNumber evidence="5">3.1.-.-</ecNumber>
    </recommendedName>
</protein>
<dbReference type="GO" id="GO:0005829">
    <property type="term" value="C:cytosol"/>
    <property type="evidence" value="ECO:0007669"/>
    <property type="project" value="TreeGrafter"/>
</dbReference>
<dbReference type="SUPFAM" id="SSF53098">
    <property type="entry name" value="Ribonuclease H-like"/>
    <property type="match status" value="1"/>
</dbReference>
<keyword evidence="4 5" id="KW-0378">Hydrolase</keyword>
<name>A0A806K240_9BACT</name>
<dbReference type="InterPro" id="IPR006641">
    <property type="entry name" value="YqgF/RNaseH-like_dom"/>
</dbReference>
<feature type="domain" description="YqgF/RNase H-like" evidence="7">
    <location>
        <begin position="1"/>
        <end position="97"/>
    </location>
</feature>
<keyword evidence="2 5" id="KW-0690">Ribosome biogenesis</keyword>
<dbReference type="AlphaFoldDB" id="A0A806K240"/>
<evidence type="ECO:0000256" key="4">
    <source>
        <dbReference type="ARBA" id="ARBA00022801"/>
    </source>
</evidence>
<dbReference type="Pfam" id="PF03652">
    <property type="entry name" value="RuvX"/>
    <property type="match status" value="1"/>
</dbReference>
<dbReference type="GO" id="GO:0016788">
    <property type="term" value="F:hydrolase activity, acting on ester bonds"/>
    <property type="evidence" value="ECO:0007669"/>
    <property type="project" value="UniProtKB-UniRule"/>
</dbReference>
<evidence type="ECO:0000259" key="7">
    <source>
        <dbReference type="SMART" id="SM00732"/>
    </source>
</evidence>
<comment type="similarity">
    <text evidence="5">Belongs to the YqgF HJR family.</text>
</comment>
<dbReference type="CDD" id="cd16964">
    <property type="entry name" value="YqgF"/>
    <property type="match status" value="1"/>
</dbReference>
<sequence>MAIDHGTKKIGIAFCDETEIISSPSAVWPMEGDRSLERLAELARTENAQAILVGLPFHKDGMESVTADAARAFGNALALMTGLPLQFINEHLTSSEAKRLLREGGPKPKGRGSKHGSKLDAAAAAVMLQEHLENRRGLGKKTDEI</sequence>
<dbReference type="EC" id="3.1.-.-" evidence="5"/>
<dbReference type="SMART" id="SM00732">
    <property type="entry name" value="YqgFc"/>
    <property type="match status" value="1"/>
</dbReference>
<dbReference type="PANTHER" id="PTHR33317:SF4">
    <property type="entry name" value="POLYNUCLEOTIDYL TRANSFERASE, RIBONUCLEASE H-LIKE SUPERFAMILY PROTEIN"/>
    <property type="match status" value="1"/>
</dbReference>
<evidence type="ECO:0000256" key="2">
    <source>
        <dbReference type="ARBA" id="ARBA00022517"/>
    </source>
</evidence>
<dbReference type="Gene3D" id="3.30.420.140">
    <property type="entry name" value="YqgF/RNase H-like domain"/>
    <property type="match status" value="1"/>
</dbReference>
<evidence type="ECO:0000256" key="1">
    <source>
        <dbReference type="ARBA" id="ARBA00022490"/>
    </source>
</evidence>